<protein>
    <submittedName>
        <fullName evidence="1">Uncharacterized protein</fullName>
    </submittedName>
</protein>
<accession>A0AA38K7H1</accession>
<gene>
    <name evidence="1" type="ORF">GGU10DRAFT_254381</name>
</gene>
<organism evidence="1 2">
    <name type="scientific">Lentinula aff. detonsa</name>
    <dbReference type="NCBI Taxonomy" id="2804958"/>
    <lineage>
        <taxon>Eukaryota</taxon>
        <taxon>Fungi</taxon>
        <taxon>Dikarya</taxon>
        <taxon>Basidiomycota</taxon>
        <taxon>Agaricomycotina</taxon>
        <taxon>Agaricomycetes</taxon>
        <taxon>Agaricomycetidae</taxon>
        <taxon>Agaricales</taxon>
        <taxon>Marasmiineae</taxon>
        <taxon>Omphalotaceae</taxon>
        <taxon>Lentinula</taxon>
    </lineage>
</organism>
<evidence type="ECO:0000313" key="2">
    <source>
        <dbReference type="Proteomes" id="UP001163798"/>
    </source>
</evidence>
<dbReference type="EMBL" id="MU794083">
    <property type="protein sequence ID" value="KAJ3779904.1"/>
    <property type="molecule type" value="Genomic_DNA"/>
</dbReference>
<keyword evidence="2" id="KW-1185">Reference proteome</keyword>
<sequence length="58" mass="6405">FRIVGRGKVQKRLWQGDKLVTLSFANALHAPNITSDLISIGRLDQLGYHVVFGNGQAK</sequence>
<reference evidence="1" key="1">
    <citation type="submission" date="2022-08" db="EMBL/GenBank/DDBJ databases">
        <authorList>
            <consortium name="DOE Joint Genome Institute"/>
            <person name="Min B."/>
            <person name="Riley R."/>
            <person name="Sierra-Patev S."/>
            <person name="Naranjo-Ortiz M."/>
            <person name="Looney B."/>
            <person name="Konkel Z."/>
            <person name="Slot J.C."/>
            <person name="Sakamoto Y."/>
            <person name="Steenwyk J.L."/>
            <person name="Rokas A."/>
            <person name="Carro J."/>
            <person name="Camarero S."/>
            <person name="Ferreira P."/>
            <person name="Molpeceres G."/>
            <person name="Ruiz-Duenas F.J."/>
            <person name="Serrano A."/>
            <person name="Henrissat B."/>
            <person name="Drula E."/>
            <person name="Hughes K.W."/>
            <person name="Mata J.L."/>
            <person name="Ishikawa N.K."/>
            <person name="Vargas-Isla R."/>
            <person name="Ushijima S."/>
            <person name="Smith C.A."/>
            <person name="Ahrendt S."/>
            <person name="Andreopoulos W."/>
            <person name="He G."/>
            <person name="Labutti K."/>
            <person name="Lipzen A."/>
            <person name="Ng V."/>
            <person name="Sandor L."/>
            <person name="Barry K."/>
            <person name="Martinez A.T."/>
            <person name="Xiao Y."/>
            <person name="Gibbons J.G."/>
            <person name="Terashima K."/>
            <person name="Hibbett D.S."/>
            <person name="Grigoriev I.V."/>
        </authorList>
    </citation>
    <scope>NUCLEOTIDE SEQUENCE</scope>
    <source>
        <strain evidence="1">TFB10291</strain>
    </source>
</reference>
<feature type="non-terminal residue" evidence="1">
    <location>
        <position position="1"/>
    </location>
</feature>
<comment type="caution">
    <text evidence="1">The sequence shown here is derived from an EMBL/GenBank/DDBJ whole genome shotgun (WGS) entry which is preliminary data.</text>
</comment>
<dbReference type="Proteomes" id="UP001163798">
    <property type="component" value="Unassembled WGS sequence"/>
</dbReference>
<feature type="non-terminal residue" evidence="1">
    <location>
        <position position="58"/>
    </location>
</feature>
<evidence type="ECO:0000313" key="1">
    <source>
        <dbReference type="EMBL" id="KAJ3779904.1"/>
    </source>
</evidence>
<dbReference type="AlphaFoldDB" id="A0AA38K7H1"/>
<name>A0AA38K7H1_9AGAR</name>
<proteinExistence type="predicted"/>